<dbReference type="Proteomes" id="UP000184066">
    <property type="component" value="Unassembled WGS sequence"/>
</dbReference>
<dbReference type="PANTHER" id="PTHR35399">
    <property type="entry name" value="SLR8030 PROTEIN"/>
    <property type="match status" value="1"/>
</dbReference>
<dbReference type="OrthoDB" id="9801383at2"/>
<sequence>MKTFAPLLLATSALATGALAQSIERVEWIASKHPETLGEMARMFSTARVRATYADGSVVESPLSYEMVMTNRSRIGANASPAGTLYDDAMRPIPDPTDPAQTLVSEQPDGSALLNVGGKLYLANQFEYDWLLADGSTARRHKGWAFEHADGSKGNWGANLPATMVLTEMRQDPETGRLTPVAQRPVDFSGVGGLVWACNANTTPWGTFLSSEENYGVDARRIEADRKADPSGRSDDLGGLTHLYHGGRKLASPYWRGVAPEIRVKADGGAEVTKHFAMGRGTFELGQVLADQRTVITAHDGENRHLTMFVADRPGDLSSGTLYAARLEQKSAENGGSFDLKWVRLGHASDDEIRAMVEGGVSFSDIFEVSDEPREGFVEVFAGSSKKPEYLKAKNEKAAAFLETMRYAALKGATTEFNKAEGLAYDPEGKRVFLAITDISKGMEEGKGTGAAGDHIRLPRVKAGAVYALTLADGRTDADGRPIDSALVPVAMSVPRGLMGKDLDTPDAWGNAADIDRIANADNLYWSSAYRTLFIGEDSARMHLNNALWAWQDGMDKPVRLLTAPAGAELTGLRIHENIGGHAYALTNAQHVGDFRLDDKFPRRAELMEVVKALWADRALAPIGYVKGLPAAPAKAE</sequence>
<proteinExistence type="predicted"/>
<name>A0A1M7T869_9RHOB</name>
<keyword evidence="3" id="KW-1185">Reference proteome</keyword>
<protein>
    <recommendedName>
        <fullName evidence="4">DUF839 domain-containing protein</fullName>
    </recommendedName>
</protein>
<dbReference type="EMBL" id="FRDL01000005">
    <property type="protein sequence ID" value="SHN66930.1"/>
    <property type="molecule type" value="Genomic_DNA"/>
</dbReference>
<feature type="chain" id="PRO_5009929365" description="DUF839 domain-containing protein" evidence="1">
    <location>
        <begin position="21"/>
        <end position="637"/>
    </location>
</feature>
<organism evidence="2 3">
    <name type="scientific">Oceanicella actignis</name>
    <dbReference type="NCBI Taxonomy" id="1189325"/>
    <lineage>
        <taxon>Bacteria</taxon>
        <taxon>Pseudomonadati</taxon>
        <taxon>Pseudomonadota</taxon>
        <taxon>Alphaproteobacteria</taxon>
        <taxon>Rhodobacterales</taxon>
        <taxon>Paracoccaceae</taxon>
        <taxon>Oceanicella</taxon>
    </lineage>
</organism>
<dbReference type="InterPro" id="IPR008557">
    <property type="entry name" value="PhoX"/>
</dbReference>
<dbReference type="AlphaFoldDB" id="A0A1M7T869"/>
<evidence type="ECO:0000313" key="2">
    <source>
        <dbReference type="EMBL" id="SHN66930.1"/>
    </source>
</evidence>
<evidence type="ECO:0008006" key="4">
    <source>
        <dbReference type="Google" id="ProtNLM"/>
    </source>
</evidence>
<feature type="signal peptide" evidence="1">
    <location>
        <begin position="1"/>
        <end position="20"/>
    </location>
</feature>
<reference evidence="2 3" key="1">
    <citation type="submission" date="2016-12" db="EMBL/GenBank/DDBJ databases">
        <authorList>
            <person name="Song W.-J."/>
            <person name="Kurnit D.M."/>
        </authorList>
    </citation>
    <scope>NUCLEOTIDE SEQUENCE [LARGE SCALE GENOMIC DNA]</scope>
    <source>
        <strain evidence="2 3">CGMCC 1.10808</strain>
    </source>
</reference>
<evidence type="ECO:0000256" key="1">
    <source>
        <dbReference type="SAM" id="SignalP"/>
    </source>
</evidence>
<accession>A0A1M7T869</accession>
<dbReference type="STRING" id="1189325.SAMN04488119_10544"/>
<dbReference type="PANTHER" id="PTHR35399:SF2">
    <property type="entry name" value="DUF839 DOMAIN-CONTAINING PROTEIN"/>
    <property type="match status" value="1"/>
</dbReference>
<keyword evidence="1" id="KW-0732">Signal</keyword>
<dbReference type="Pfam" id="PF05787">
    <property type="entry name" value="PhoX"/>
    <property type="match status" value="1"/>
</dbReference>
<gene>
    <name evidence="2" type="ORF">SAMN05216200_10543</name>
</gene>
<evidence type="ECO:0000313" key="3">
    <source>
        <dbReference type="Proteomes" id="UP000184066"/>
    </source>
</evidence>
<dbReference type="RefSeq" id="WP_072747259.1">
    <property type="nucleotide sequence ID" value="NZ_FOHL01000005.1"/>
</dbReference>